<evidence type="ECO:0000256" key="12">
    <source>
        <dbReference type="SAM" id="SignalP"/>
    </source>
</evidence>
<protein>
    <recommendedName>
        <fullName evidence="4">superoxide dismutase</fullName>
        <ecNumber evidence="4">1.15.1.1</ecNumber>
    </recommendedName>
</protein>
<accession>A0A194Q3L2</accession>
<feature type="chain" id="PRO_5044554411" description="superoxide dismutase" evidence="12">
    <location>
        <begin position="17"/>
        <end position="186"/>
    </location>
</feature>
<dbReference type="FunFam" id="2.60.40.200:FF:000003">
    <property type="entry name" value="Superoxide dismutase [Cu-Zn], chloroplastic"/>
    <property type="match status" value="1"/>
</dbReference>
<evidence type="ECO:0000256" key="6">
    <source>
        <dbReference type="ARBA" id="ARBA00022833"/>
    </source>
</evidence>
<dbReference type="PRINTS" id="PR00068">
    <property type="entry name" value="CUZNDISMTASE"/>
</dbReference>
<keyword evidence="10" id="KW-1015">Disulfide bond</keyword>
<dbReference type="GO" id="GO:0004784">
    <property type="term" value="F:superoxide dismutase activity"/>
    <property type="evidence" value="ECO:0007669"/>
    <property type="project" value="UniProtKB-EC"/>
</dbReference>
<comment type="catalytic activity">
    <reaction evidence="11">
        <text>2 superoxide + 2 H(+) = H2O2 + O2</text>
        <dbReference type="Rhea" id="RHEA:20696"/>
        <dbReference type="ChEBI" id="CHEBI:15378"/>
        <dbReference type="ChEBI" id="CHEBI:15379"/>
        <dbReference type="ChEBI" id="CHEBI:16240"/>
        <dbReference type="ChEBI" id="CHEBI:18421"/>
        <dbReference type="EC" id="1.15.1.1"/>
    </reaction>
</comment>
<evidence type="ECO:0000256" key="5">
    <source>
        <dbReference type="ARBA" id="ARBA00022723"/>
    </source>
</evidence>
<proteinExistence type="inferred from homology"/>
<evidence type="ECO:0000256" key="9">
    <source>
        <dbReference type="ARBA" id="ARBA00023008"/>
    </source>
</evidence>
<dbReference type="EC" id="1.15.1.1" evidence="4"/>
<dbReference type="AlphaFoldDB" id="A0A194Q3L2"/>
<dbReference type="Pfam" id="PF00080">
    <property type="entry name" value="Sod_Cu"/>
    <property type="match status" value="1"/>
</dbReference>
<keyword evidence="12" id="KW-0732">Signal</keyword>
<evidence type="ECO:0000256" key="7">
    <source>
        <dbReference type="ARBA" id="ARBA00022862"/>
    </source>
</evidence>
<dbReference type="InterPro" id="IPR036423">
    <property type="entry name" value="SOD-like_Cu/Zn_dom_sf"/>
</dbReference>
<evidence type="ECO:0000259" key="13">
    <source>
        <dbReference type="Pfam" id="PF00080"/>
    </source>
</evidence>
<dbReference type="OrthoDB" id="2015551at2759"/>
<evidence type="ECO:0000256" key="8">
    <source>
        <dbReference type="ARBA" id="ARBA00023002"/>
    </source>
</evidence>
<dbReference type="PANTHER" id="PTHR10003">
    <property type="entry name" value="SUPEROXIDE DISMUTASE CU-ZN -RELATED"/>
    <property type="match status" value="1"/>
</dbReference>
<dbReference type="RefSeq" id="XP_013182020.1">
    <property type="nucleotide sequence ID" value="XM_013326566.1"/>
</dbReference>
<dbReference type="STRING" id="66420.A0A194Q3L2"/>
<keyword evidence="9" id="KW-0186">Copper</keyword>
<comment type="similarity">
    <text evidence="3">Belongs to the Cu-Zn superoxide dismutase family.</text>
</comment>
<reference evidence="16" key="2">
    <citation type="submission" date="2025-04" db="UniProtKB">
        <authorList>
            <consortium name="RefSeq"/>
        </authorList>
    </citation>
    <scope>IDENTIFICATION</scope>
</reference>
<evidence type="ECO:0000256" key="11">
    <source>
        <dbReference type="ARBA" id="ARBA00049204"/>
    </source>
</evidence>
<dbReference type="Proteomes" id="UP000053268">
    <property type="component" value="Unassembled WGS sequence"/>
</dbReference>
<keyword evidence="6" id="KW-0862">Zinc</keyword>
<evidence type="ECO:0000313" key="14">
    <source>
        <dbReference type="EMBL" id="KPJ00128.1"/>
    </source>
</evidence>
<dbReference type="Proteomes" id="UP000694872">
    <property type="component" value="Unplaced"/>
</dbReference>
<comment type="cofactor">
    <cofactor evidence="1">
        <name>Cu cation</name>
        <dbReference type="ChEBI" id="CHEBI:23378"/>
    </cofactor>
</comment>
<keyword evidence="5" id="KW-0479">Metal-binding</keyword>
<evidence type="ECO:0000313" key="16">
    <source>
        <dbReference type="RefSeq" id="XP_013182020.1"/>
    </source>
</evidence>
<evidence type="ECO:0000313" key="15">
    <source>
        <dbReference type="Proteomes" id="UP000053268"/>
    </source>
</evidence>
<evidence type="ECO:0000256" key="4">
    <source>
        <dbReference type="ARBA" id="ARBA00012682"/>
    </source>
</evidence>
<keyword evidence="15" id="KW-1185">Reference proteome</keyword>
<evidence type="ECO:0000256" key="10">
    <source>
        <dbReference type="ARBA" id="ARBA00023157"/>
    </source>
</evidence>
<evidence type="ECO:0000256" key="3">
    <source>
        <dbReference type="ARBA" id="ARBA00010457"/>
    </source>
</evidence>
<dbReference type="InterPro" id="IPR024134">
    <property type="entry name" value="SOD_Cu/Zn_/chaperone"/>
</dbReference>
<dbReference type="KEGG" id="pxu:106128259"/>
<dbReference type="GO" id="GO:0005507">
    <property type="term" value="F:copper ion binding"/>
    <property type="evidence" value="ECO:0007669"/>
    <property type="project" value="InterPro"/>
</dbReference>
<dbReference type="SUPFAM" id="SSF49329">
    <property type="entry name" value="Cu,Zn superoxide dismutase-like"/>
    <property type="match status" value="1"/>
</dbReference>
<keyword evidence="7" id="KW-0049">Antioxidant</keyword>
<keyword evidence="8" id="KW-0560">Oxidoreductase</keyword>
<dbReference type="Gene3D" id="2.60.40.200">
    <property type="entry name" value="Superoxide dismutase, copper/zinc binding domain"/>
    <property type="match status" value="1"/>
</dbReference>
<name>A0A194Q3L2_PAPXU</name>
<evidence type="ECO:0000256" key="1">
    <source>
        <dbReference type="ARBA" id="ARBA00001935"/>
    </source>
</evidence>
<reference evidence="14 15" key="1">
    <citation type="journal article" date="2015" name="Nat. Commun.">
        <title>Outbred genome sequencing and CRISPR/Cas9 gene editing in butterflies.</title>
        <authorList>
            <person name="Li X."/>
            <person name="Fan D."/>
            <person name="Zhang W."/>
            <person name="Liu G."/>
            <person name="Zhang L."/>
            <person name="Zhao L."/>
            <person name="Fang X."/>
            <person name="Chen L."/>
            <person name="Dong Y."/>
            <person name="Chen Y."/>
            <person name="Ding Y."/>
            <person name="Zhao R."/>
            <person name="Feng M."/>
            <person name="Zhu Y."/>
            <person name="Feng Y."/>
            <person name="Jiang X."/>
            <person name="Zhu D."/>
            <person name="Xiang H."/>
            <person name="Feng X."/>
            <person name="Li S."/>
            <person name="Wang J."/>
            <person name="Zhang G."/>
            <person name="Kronforst M.R."/>
            <person name="Wang W."/>
        </authorList>
    </citation>
    <scope>NUCLEOTIDE SEQUENCE [LARGE SCALE GENOMIC DNA]</scope>
    <source>
        <strain evidence="14">Ya'a_city_454_Px</strain>
        <tissue evidence="14">Whole body</tissue>
    </source>
</reference>
<comment type="cofactor">
    <cofactor evidence="2">
        <name>Zn(2+)</name>
        <dbReference type="ChEBI" id="CHEBI:29105"/>
    </cofactor>
</comment>
<gene>
    <name evidence="16" type="primary">LOC106128259</name>
    <name evidence="14" type="ORF">RR46_02915</name>
</gene>
<organism evidence="14 15">
    <name type="scientific">Papilio xuthus</name>
    <name type="common">Asian swallowtail butterfly</name>
    <dbReference type="NCBI Taxonomy" id="66420"/>
    <lineage>
        <taxon>Eukaryota</taxon>
        <taxon>Metazoa</taxon>
        <taxon>Ecdysozoa</taxon>
        <taxon>Arthropoda</taxon>
        <taxon>Hexapoda</taxon>
        <taxon>Insecta</taxon>
        <taxon>Pterygota</taxon>
        <taxon>Neoptera</taxon>
        <taxon>Endopterygota</taxon>
        <taxon>Lepidoptera</taxon>
        <taxon>Glossata</taxon>
        <taxon>Ditrysia</taxon>
        <taxon>Papilionoidea</taxon>
        <taxon>Papilionidae</taxon>
        <taxon>Papilioninae</taxon>
        <taxon>Papilio</taxon>
    </lineage>
</organism>
<dbReference type="InterPro" id="IPR001424">
    <property type="entry name" value="SOD_Cu_Zn_dom"/>
</dbReference>
<dbReference type="CDD" id="cd00305">
    <property type="entry name" value="Cu-Zn_Superoxide_Dismutase"/>
    <property type="match status" value="1"/>
</dbReference>
<evidence type="ECO:0000256" key="2">
    <source>
        <dbReference type="ARBA" id="ARBA00001947"/>
    </source>
</evidence>
<sequence length="186" mass="20094">MKCLLMIACVVVAVAAHGGHDHSHSHDHSEKSDQERAIVKLEEPNGGKVHGNVTFVQEADGKVHVQGVIVGMSAGEYGFHIYEKGDITGGCGSNGEHFNPDNKDHGHPHDEERHAGDLGNVVFNKEQVAHVDFFDHVIKLSGPYSIVGRAIVLHSMADDYGKTEHPDSKRTGNAGHHVACGVIGYW</sequence>
<feature type="domain" description="Superoxide dismutase copper/zinc binding" evidence="13">
    <location>
        <begin position="49"/>
        <end position="183"/>
    </location>
</feature>
<dbReference type="EMBL" id="KQ459472">
    <property type="protein sequence ID" value="KPJ00128.1"/>
    <property type="molecule type" value="Genomic_DNA"/>
</dbReference>
<feature type="signal peptide" evidence="12">
    <location>
        <begin position="1"/>
        <end position="16"/>
    </location>
</feature>
<dbReference type="GeneID" id="106128259"/>